<accession>A0A511T3V4</accession>
<evidence type="ECO:0000256" key="1">
    <source>
        <dbReference type="SAM" id="MobiDB-lite"/>
    </source>
</evidence>
<feature type="compositionally biased region" description="Polar residues" evidence="1">
    <location>
        <begin position="248"/>
        <end position="259"/>
    </location>
</feature>
<organism evidence="2 3">
    <name type="scientific">Myxococcus fulvus</name>
    <dbReference type="NCBI Taxonomy" id="33"/>
    <lineage>
        <taxon>Bacteria</taxon>
        <taxon>Pseudomonadati</taxon>
        <taxon>Myxococcota</taxon>
        <taxon>Myxococcia</taxon>
        <taxon>Myxococcales</taxon>
        <taxon>Cystobacterineae</taxon>
        <taxon>Myxococcaceae</taxon>
        <taxon>Myxococcus</taxon>
    </lineage>
</organism>
<proteinExistence type="predicted"/>
<feature type="region of interest" description="Disordered" evidence="1">
    <location>
        <begin position="119"/>
        <end position="421"/>
    </location>
</feature>
<dbReference type="STRING" id="1334629.MFUL124B02_15430"/>
<feature type="compositionally biased region" description="Polar residues" evidence="1">
    <location>
        <begin position="195"/>
        <end position="204"/>
    </location>
</feature>
<dbReference type="EMBL" id="BJXR01000030">
    <property type="protein sequence ID" value="GEN08844.1"/>
    <property type="molecule type" value="Genomic_DNA"/>
</dbReference>
<evidence type="ECO:0000313" key="2">
    <source>
        <dbReference type="EMBL" id="GEN08844.1"/>
    </source>
</evidence>
<comment type="caution">
    <text evidence="2">The sequence shown here is derived from an EMBL/GenBank/DDBJ whole genome shotgun (WGS) entry which is preliminary data.</text>
</comment>
<sequence length="574" mass="57446">MPENSSSEHFGDMNLWIALAAGLSVAQGQSETRYPSPMDPNVRDPAAEALRDANEQAAEEADGAWIPPNYVIQQPTTDGTTPYGGYVVTPALPDGRAPATPSEVAVDETYQSYVPIPAQVQEGTGGSGTEENVGPTVSDTDLGVSGSGAVGDEGGDARVNQPGGSNTSALPQPAPAPLGGQDSTGGSGDYGTVAPQGSESSGQVDGTGGSGTTPQTSVPNDQGGIGGSGITPQTSVPNDPSGIGGSGTTPQTSIPNDQSGIGGSGTTPQTSVPNDPSGIGGSGTTPQTSVPNDQSGVGTSTTPQTSVPNDSSGVGTGTTTQPSTQTGTGGSGAQPETQDSLGGFGPTEAEQGGGQNTPNTAPVSPNGTGGSGSNTVPQSTDTQGTSVPQNNTTQSTTSGQQQTSATSNPPAANDTEVAQRRARLDELEEELRARDAEIEQNAVATQQQVDTFGERAVETEQSRQQRLSALQSAGEWMMAADAAIQQGEDDVDDALDIADSAFAEIRESAASFGQGNVIVHADRARALLNLARDAAGRSDGYAARLALQEAGVELNLARGASLGRSGTGNSLLTP</sequence>
<dbReference type="AlphaFoldDB" id="A0A511T3V4"/>
<reference evidence="2 3" key="1">
    <citation type="submission" date="2019-07" db="EMBL/GenBank/DDBJ databases">
        <title>Whole genome shotgun sequence of Myxococcus fulvus NBRC 100333.</title>
        <authorList>
            <person name="Hosoyama A."/>
            <person name="Uohara A."/>
            <person name="Ohji S."/>
            <person name="Ichikawa N."/>
        </authorList>
    </citation>
    <scope>NUCLEOTIDE SEQUENCE [LARGE SCALE GENOMIC DNA]</scope>
    <source>
        <strain evidence="2 3">NBRC 100333</strain>
    </source>
</reference>
<feature type="compositionally biased region" description="Low complexity" evidence="1">
    <location>
        <begin position="311"/>
        <end position="326"/>
    </location>
</feature>
<protein>
    <submittedName>
        <fullName evidence="2">Uncharacterized protein</fullName>
    </submittedName>
</protein>
<name>A0A511T3V4_MYXFU</name>
<gene>
    <name evidence="2" type="ORF">MFU01_38810</name>
</gene>
<feature type="compositionally biased region" description="Low complexity" evidence="1">
    <location>
        <begin position="385"/>
        <end position="408"/>
    </location>
</feature>
<feature type="compositionally biased region" description="Polar residues" evidence="1">
    <location>
        <begin position="284"/>
        <end position="310"/>
    </location>
</feature>
<dbReference type="Proteomes" id="UP000321514">
    <property type="component" value="Unassembled WGS sequence"/>
</dbReference>
<evidence type="ECO:0000313" key="3">
    <source>
        <dbReference type="Proteomes" id="UP000321514"/>
    </source>
</evidence>